<proteinExistence type="predicted"/>
<comment type="caution">
    <text evidence="1">The sequence shown here is derived from an EMBL/GenBank/DDBJ whole genome shotgun (WGS) entry which is preliminary data.</text>
</comment>
<evidence type="ECO:0000313" key="1">
    <source>
        <dbReference type="EMBL" id="RDB36653.1"/>
    </source>
</evidence>
<dbReference type="AlphaFoldDB" id="A0A369KY52"/>
<reference evidence="1" key="1">
    <citation type="submission" date="2018-04" db="EMBL/GenBank/DDBJ databases">
        <title>Draft genome sequence of the Candidatus Spirobacillus cienkowskii, a pathogen of freshwater Daphnia species, reconstructed from hemolymph metagenomic reads.</title>
        <authorList>
            <person name="Bresciani L."/>
            <person name="Lemos L.N."/>
            <person name="Wale N."/>
            <person name="Lin J.Y."/>
            <person name="Fernandes G.R."/>
            <person name="Duffy M.A."/>
            <person name="Rodrigues J.M."/>
        </authorList>
    </citation>
    <scope>NUCLEOTIDE SEQUENCE [LARGE SCALE GENOMIC DNA]</scope>
    <source>
        <strain evidence="1">Binning01</strain>
    </source>
</reference>
<name>A0A369KY52_9BACT</name>
<accession>A0A369KY52</accession>
<keyword evidence="2" id="KW-1185">Reference proteome</keyword>
<gene>
    <name evidence="1" type="ORF">DCC88_04300</name>
</gene>
<protein>
    <submittedName>
        <fullName evidence="1">Uncharacterized protein</fullName>
    </submittedName>
</protein>
<dbReference type="Proteomes" id="UP000253934">
    <property type="component" value="Unassembled WGS sequence"/>
</dbReference>
<organism evidence="1 2">
    <name type="scientific">Spirobacillus cienkowskii</name>
    <dbReference type="NCBI Taxonomy" id="495820"/>
    <lineage>
        <taxon>Bacteria</taxon>
        <taxon>Pseudomonadati</taxon>
        <taxon>Bdellovibrionota</taxon>
        <taxon>Oligoflexia</taxon>
        <taxon>Silvanigrellales</taxon>
        <taxon>Spirobacillus</taxon>
    </lineage>
</organism>
<sequence>MKLFDILKEISTLTTKAETSTLNLFEHRYLQKLISAVDFLIYSEGASESENFCFNENLKHYLNILNKNSKNLNFSKKEKTELCFFQHSLLRKVKNLNGFCYKNDIKRFDRFNILKNIAGIWDFNLNRDEYSLIEFIKFIMKNIYEIPFNLIDEVFNLINSNWKSLDFALDAFPDKLFSLKEIENYFFGSNIKINYNLNIFGGIDRYFSVFSPGNNNHLFLPKNDQFSLFEASLIVHEFQHFLDSKYEENENDSLKSKTECMYNCEKSALNSERIFVLSQGHTKLCRYYWLQTNLFYPILLLKCELQNLLYADLKPIDFASLCLEHGLEPLPISSLLEWGAPFQMSVFCAAAIDLEQNWVKFLQ</sequence>
<dbReference type="EMBL" id="QOVW01000058">
    <property type="protein sequence ID" value="RDB36653.1"/>
    <property type="molecule type" value="Genomic_DNA"/>
</dbReference>
<evidence type="ECO:0000313" key="2">
    <source>
        <dbReference type="Proteomes" id="UP000253934"/>
    </source>
</evidence>